<dbReference type="SUPFAM" id="SSF49764">
    <property type="entry name" value="HSP20-like chaperones"/>
    <property type="match status" value="1"/>
</dbReference>
<evidence type="ECO:0000313" key="5">
    <source>
        <dbReference type="EMBL" id="GER86431.1"/>
    </source>
</evidence>
<dbReference type="Gene3D" id="2.60.40.790">
    <property type="match status" value="1"/>
</dbReference>
<evidence type="ECO:0000259" key="4">
    <source>
        <dbReference type="PROSITE" id="PS01031"/>
    </source>
</evidence>
<dbReference type="InterPro" id="IPR008978">
    <property type="entry name" value="HSP20-like_chaperone"/>
</dbReference>
<keyword evidence="6" id="KW-1185">Reference proteome</keyword>
<dbReference type="PANTHER" id="PTHR11527">
    <property type="entry name" value="HEAT-SHOCK PROTEIN 20 FAMILY MEMBER"/>
    <property type="match status" value="1"/>
</dbReference>
<dbReference type="EMBL" id="BKZW01000001">
    <property type="protein sequence ID" value="GER86431.1"/>
    <property type="molecule type" value="Genomic_DNA"/>
</dbReference>
<dbReference type="PROSITE" id="PS01031">
    <property type="entry name" value="SHSP"/>
    <property type="match status" value="1"/>
</dbReference>
<dbReference type="AlphaFoldDB" id="A0A5J4KJV0"/>
<evidence type="ECO:0000256" key="3">
    <source>
        <dbReference type="SAM" id="MobiDB-lite"/>
    </source>
</evidence>
<evidence type="ECO:0000256" key="2">
    <source>
        <dbReference type="RuleBase" id="RU003616"/>
    </source>
</evidence>
<evidence type="ECO:0000256" key="1">
    <source>
        <dbReference type="PROSITE-ProRule" id="PRU00285"/>
    </source>
</evidence>
<proteinExistence type="inferred from homology"/>
<dbReference type="RefSeq" id="WP_151754564.1">
    <property type="nucleotide sequence ID" value="NZ_BKZW01000001.1"/>
</dbReference>
<dbReference type="CDD" id="cd06464">
    <property type="entry name" value="ACD_sHsps-like"/>
    <property type="match status" value="1"/>
</dbReference>
<sequence>MSMMMRHDPFREVVSLRNAMDQLFERSFVRSGLGQSSQTGFAVMDAYEDEQGYHIRAFMPGVKPKDIELTVQDNTIYLKGVLHPWHADHEKVNWLVQESSTGKFERSITFARAIHANGIETTYEHGILTIFAPVAAESRPRKISISNGTQPKQEVVTSGTQA</sequence>
<feature type="compositionally biased region" description="Polar residues" evidence="3">
    <location>
        <begin position="144"/>
        <end position="162"/>
    </location>
</feature>
<comment type="caution">
    <text evidence="5">The sequence shown here is derived from an EMBL/GenBank/DDBJ whole genome shotgun (WGS) entry which is preliminary data.</text>
</comment>
<dbReference type="InterPro" id="IPR002068">
    <property type="entry name" value="A-crystallin/Hsp20_dom"/>
</dbReference>
<feature type="region of interest" description="Disordered" evidence="3">
    <location>
        <begin position="142"/>
        <end position="162"/>
    </location>
</feature>
<comment type="similarity">
    <text evidence="1 2">Belongs to the small heat shock protein (HSP20) family.</text>
</comment>
<dbReference type="Pfam" id="PF00011">
    <property type="entry name" value="HSP20"/>
    <property type="match status" value="1"/>
</dbReference>
<evidence type="ECO:0000313" key="6">
    <source>
        <dbReference type="Proteomes" id="UP000326912"/>
    </source>
</evidence>
<organism evidence="5 6">
    <name type="scientific">Dictyobacter vulcani</name>
    <dbReference type="NCBI Taxonomy" id="2607529"/>
    <lineage>
        <taxon>Bacteria</taxon>
        <taxon>Bacillati</taxon>
        <taxon>Chloroflexota</taxon>
        <taxon>Ktedonobacteria</taxon>
        <taxon>Ktedonobacterales</taxon>
        <taxon>Dictyobacteraceae</taxon>
        <taxon>Dictyobacter</taxon>
    </lineage>
</organism>
<gene>
    <name evidence="5" type="ORF">KDW_05930</name>
</gene>
<protein>
    <submittedName>
        <fullName evidence="5">Heat-shock protein Hsp20</fullName>
    </submittedName>
</protein>
<dbReference type="InterPro" id="IPR031107">
    <property type="entry name" value="Small_HSP"/>
</dbReference>
<reference evidence="5 6" key="1">
    <citation type="submission" date="2019-10" db="EMBL/GenBank/DDBJ databases">
        <title>Dictyobacter vulcani sp. nov., within the class Ktedonobacteria, isolated from soil of volcanic Mt. Zao.</title>
        <authorList>
            <person name="Zheng Y."/>
            <person name="Wang C.M."/>
            <person name="Sakai Y."/>
            <person name="Abe K."/>
            <person name="Yokota A."/>
            <person name="Yabe S."/>
        </authorList>
    </citation>
    <scope>NUCLEOTIDE SEQUENCE [LARGE SCALE GENOMIC DNA]</scope>
    <source>
        <strain evidence="5 6">W12</strain>
    </source>
</reference>
<dbReference type="Proteomes" id="UP000326912">
    <property type="component" value="Unassembled WGS sequence"/>
</dbReference>
<feature type="domain" description="SHSP" evidence="4">
    <location>
        <begin position="35"/>
        <end position="148"/>
    </location>
</feature>
<name>A0A5J4KJV0_9CHLR</name>
<accession>A0A5J4KJV0</accession>